<protein>
    <recommendedName>
        <fullName evidence="4">O-antigen ligase domain-containing protein</fullName>
    </recommendedName>
</protein>
<organism evidence="2 3">
    <name type="scientific">Bacteroides cellulosilyticus</name>
    <dbReference type="NCBI Taxonomy" id="246787"/>
    <lineage>
        <taxon>Bacteria</taxon>
        <taxon>Pseudomonadati</taxon>
        <taxon>Bacteroidota</taxon>
        <taxon>Bacteroidia</taxon>
        <taxon>Bacteroidales</taxon>
        <taxon>Bacteroidaceae</taxon>
        <taxon>Bacteroides</taxon>
    </lineage>
</organism>
<dbReference type="Proteomes" id="UP000448877">
    <property type="component" value="Unassembled WGS sequence"/>
</dbReference>
<evidence type="ECO:0008006" key="4">
    <source>
        <dbReference type="Google" id="ProtNLM"/>
    </source>
</evidence>
<sequence>MKYILFMGAFTGAFYIFGLTYNNGDNIFNEKILSRLVIVDGELSGDNRTSMLFDVYYEDWLKNGNVINGYGKKAYGENGEATNILYGCASFKRFFFVNGIIGVILVGALYCSLFYKYRSRQGWGFFVLFIICNMIRDYPFRLMWLYLFILGSIALSLSEKSTIMSLAKINTNNEK</sequence>
<comment type="caution">
    <text evidence="2">The sequence shown here is derived from an EMBL/GenBank/DDBJ whole genome shotgun (WGS) entry which is preliminary data.</text>
</comment>
<dbReference type="RefSeq" id="WP_149919957.1">
    <property type="nucleotide sequence ID" value="NZ_JBDMOC010000015.1"/>
</dbReference>
<accession>A0A642PVS8</accession>
<keyword evidence="1" id="KW-0812">Transmembrane</keyword>
<name>A0A642PVS8_9BACE</name>
<feature type="transmembrane region" description="Helical" evidence="1">
    <location>
        <begin position="94"/>
        <end position="115"/>
    </location>
</feature>
<reference evidence="2 3" key="1">
    <citation type="journal article" date="2019" name="Nat. Med.">
        <title>A library of human gut bacterial isolates paired with longitudinal multiomics data enables mechanistic microbiome research.</title>
        <authorList>
            <person name="Poyet M."/>
            <person name="Groussin M."/>
            <person name="Gibbons S.M."/>
            <person name="Avila-Pacheco J."/>
            <person name="Jiang X."/>
            <person name="Kearney S.M."/>
            <person name="Perrotta A.R."/>
            <person name="Berdy B."/>
            <person name="Zhao S."/>
            <person name="Lieberman T.D."/>
            <person name="Swanson P.K."/>
            <person name="Smith M."/>
            <person name="Roesemann S."/>
            <person name="Alexander J.E."/>
            <person name="Rich S.A."/>
            <person name="Livny J."/>
            <person name="Vlamakis H."/>
            <person name="Clish C."/>
            <person name="Bullock K."/>
            <person name="Deik A."/>
            <person name="Scott J."/>
            <person name="Pierce K.A."/>
            <person name="Xavier R.J."/>
            <person name="Alm E.J."/>
        </authorList>
    </citation>
    <scope>NUCLEOTIDE SEQUENCE [LARGE SCALE GENOMIC DNA]</scope>
    <source>
        <strain evidence="2 3">BIOML-A6</strain>
    </source>
</reference>
<proteinExistence type="predicted"/>
<keyword evidence="1" id="KW-1133">Transmembrane helix</keyword>
<dbReference type="EMBL" id="VVYV01000021">
    <property type="protein sequence ID" value="KAA5417530.1"/>
    <property type="molecule type" value="Genomic_DNA"/>
</dbReference>
<gene>
    <name evidence="2" type="ORF">F2Y81_13550</name>
</gene>
<evidence type="ECO:0000313" key="2">
    <source>
        <dbReference type="EMBL" id="KAA5417530.1"/>
    </source>
</evidence>
<evidence type="ECO:0000313" key="3">
    <source>
        <dbReference type="Proteomes" id="UP000448877"/>
    </source>
</evidence>
<dbReference type="AlphaFoldDB" id="A0A642PVS8"/>
<feature type="transmembrane region" description="Helical" evidence="1">
    <location>
        <begin position="144"/>
        <end position="167"/>
    </location>
</feature>
<evidence type="ECO:0000256" key="1">
    <source>
        <dbReference type="SAM" id="Phobius"/>
    </source>
</evidence>
<keyword evidence="1" id="KW-0472">Membrane</keyword>